<dbReference type="OrthoDB" id="2436445at2759"/>
<reference evidence="2" key="1">
    <citation type="submission" date="2021-06" db="EMBL/GenBank/DDBJ databases">
        <authorList>
            <person name="Kallberg Y."/>
            <person name="Tangrot J."/>
            <person name="Rosling A."/>
        </authorList>
    </citation>
    <scope>NUCLEOTIDE SEQUENCE</scope>
    <source>
        <strain evidence="2">IN212</strain>
    </source>
</reference>
<accession>A0A9N9IUX1</accession>
<name>A0A9N9IUX1_9GLOM</name>
<dbReference type="Proteomes" id="UP000789396">
    <property type="component" value="Unassembled WGS sequence"/>
</dbReference>
<keyword evidence="3" id="KW-1185">Reference proteome</keyword>
<dbReference type="AlphaFoldDB" id="A0A9N9IUX1"/>
<dbReference type="EMBL" id="CAJVPZ010035387">
    <property type="protein sequence ID" value="CAG8748955.1"/>
    <property type="molecule type" value="Genomic_DNA"/>
</dbReference>
<feature type="non-terminal residue" evidence="2">
    <location>
        <position position="268"/>
    </location>
</feature>
<organism evidence="2 3">
    <name type="scientific">Racocetra fulgida</name>
    <dbReference type="NCBI Taxonomy" id="60492"/>
    <lineage>
        <taxon>Eukaryota</taxon>
        <taxon>Fungi</taxon>
        <taxon>Fungi incertae sedis</taxon>
        <taxon>Mucoromycota</taxon>
        <taxon>Glomeromycotina</taxon>
        <taxon>Glomeromycetes</taxon>
        <taxon>Diversisporales</taxon>
        <taxon>Gigasporaceae</taxon>
        <taxon>Racocetra</taxon>
    </lineage>
</organism>
<evidence type="ECO:0000313" key="2">
    <source>
        <dbReference type="EMBL" id="CAG8748955.1"/>
    </source>
</evidence>
<gene>
    <name evidence="2" type="ORF">RFULGI_LOCUS13457</name>
</gene>
<evidence type="ECO:0000256" key="1">
    <source>
        <dbReference type="SAM" id="MobiDB-lite"/>
    </source>
</evidence>
<protein>
    <submittedName>
        <fullName evidence="2">8101_t:CDS:1</fullName>
    </submittedName>
</protein>
<feature type="non-terminal residue" evidence="2">
    <location>
        <position position="1"/>
    </location>
</feature>
<comment type="caution">
    <text evidence="2">The sequence shown here is derived from an EMBL/GenBank/DDBJ whole genome shotgun (WGS) entry which is preliminary data.</text>
</comment>
<proteinExistence type="predicted"/>
<sequence length="268" mass="30270">VSKASGQLIGLALKWLDGIRGPKKHRFTNDIIILGVKPNNKHNTYGICKACDDALGREEALNNTITNKKDTIRNHLKQCNHFLTKLGSQEAVDTYCNKTDNEAEQNSRSSKKRQNSDTSATPTSSKKPGKKKISNPNSISNYLTKDVTTKEKPKFEQLLLQTRELFKFLNPSLTLPSRRSLSNRILENERKNIVMSRKQKLKADKIENILKQHIFGSLFILSTGEIQVWEAIDISLERERMVEIIPKIKNMIKDASNLGAKLSAIVSD</sequence>
<evidence type="ECO:0000313" key="3">
    <source>
        <dbReference type="Proteomes" id="UP000789396"/>
    </source>
</evidence>
<feature type="region of interest" description="Disordered" evidence="1">
    <location>
        <begin position="100"/>
        <end position="145"/>
    </location>
</feature>